<dbReference type="EMBL" id="FSRQ01000002">
    <property type="protein sequence ID" value="SIO15383.1"/>
    <property type="molecule type" value="Genomic_DNA"/>
</dbReference>
<keyword evidence="1" id="KW-1133">Transmembrane helix</keyword>
<feature type="transmembrane region" description="Helical" evidence="1">
    <location>
        <begin position="36"/>
        <end position="54"/>
    </location>
</feature>
<dbReference type="SUPFAM" id="SSF103481">
    <property type="entry name" value="Multidrug resistance efflux transporter EmrE"/>
    <property type="match status" value="2"/>
</dbReference>
<evidence type="ECO:0000313" key="3">
    <source>
        <dbReference type="EMBL" id="SIO15383.1"/>
    </source>
</evidence>
<feature type="domain" description="EamA" evidence="2">
    <location>
        <begin position="146"/>
        <end position="277"/>
    </location>
</feature>
<feature type="transmembrane region" description="Helical" evidence="1">
    <location>
        <begin position="91"/>
        <end position="110"/>
    </location>
</feature>
<proteinExistence type="predicted"/>
<feature type="transmembrane region" description="Helical" evidence="1">
    <location>
        <begin position="177"/>
        <end position="195"/>
    </location>
</feature>
<dbReference type="STRING" id="59733.SAMN05421769_2250"/>
<feature type="transmembrane region" description="Helical" evidence="1">
    <location>
        <begin position="234"/>
        <end position="254"/>
    </location>
</feature>
<dbReference type="OrthoDB" id="1523209at2"/>
<dbReference type="InterPro" id="IPR000620">
    <property type="entry name" value="EamA_dom"/>
</dbReference>
<name>A0A1N6H6K4_9FLAO</name>
<accession>A0A1N6H6K4</accession>
<feature type="transmembrane region" description="Helical" evidence="1">
    <location>
        <begin position="117"/>
        <end position="136"/>
    </location>
</feature>
<gene>
    <name evidence="3" type="ORF">SAMN05421769_2250</name>
</gene>
<dbReference type="GO" id="GO:0016020">
    <property type="term" value="C:membrane"/>
    <property type="evidence" value="ECO:0007669"/>
    <property type="project" value="InterPro"/>
</dbReference>
<dbReference type="InterPro" id="IPR037185">
    <property type="entry name" value="EmrE-like"/>
</dbReference>
<reference evidence="4" key="1">
    <citation type="submission" date="2016-12" db="EMBL/GenBank/DDBJ databases">
        <authorList>
            <person name="Varghese N."/>
            <person name="Submissions S."/>
        </authorList>
    </citation>
    <scope>NUCLEOTIDE SEQUENCE [LARGE SCALE GENOMIC DNA]</scope>
    <source>
        <strain evidence="4">DSM 16779</strain>
    </source>
</reference>
<feature type="domain" description="EamA" evidence="2">
    <location>
        <begin position="5"/>
        <end position="133"/>
    </location>
</feature>
<evidence type="ECO:0000313" key="4">
    <source>
        <dbReference type="Proteomes" id="UP000184782"/>
    </source>
</evidence>
<evidence type="ECO:0000256" key="1">
    <source>
        <dbReference type="SAM" id="Phobius"/>
    </source>
</evidence>
<feature type="transmembrane region" description="Helical" evidence="1">
    <location>
        <begin position="61"/>
        <end position="79"/>
    </location>
</feature>
<feature type="transmembrane region" description="Helical" evidence="1">
    <location>
        <begin position="207"/>
        <end position="227"/>
    </location>
</feature>
<dbReference type="Pfam" id="PF00892">
    <property type="entry name" value="EamA"/>
    <property type="match status" value="2"/>
</dbReference>
<dbReference type="AlphaFoldDB" id="A0A1N6H6K4"/>
<organism evidence="3 4">
    <name type="scientific">Chryseobacterium scophthalmum</name>
    <dbReference type="NCBI Taxonomy" id="59733"/>
    <lineage>
        <taxon>Bacteria</taxon>
        <taxon>Pseudomonadati</taxon>
        <taxon>Bacteroidota</taxon>
        <taxon>Flavobacteriia</taxon>
        <taxon>Flavobacteriales</taxon>
        <taxon>Weeksellaceae</taxon>
        <taxon>Chryseobacterium group</taxon>
        <taxon>Chryseobacterium</taxon>
    </lineage>
</organism>
<dbReference type="Proteomes" id="UP000184782">
    <property type="component" value="Unassembled WGS sequence"/>
</dbReference>
<dbReference type="Gene3D" id="1.10.3730.20">
    <property type="match status" value="1"/>
</dbReference>
<dbReference type="RefSeq" id="WP_074230422.1">
    <property type="nucleotide sequence ID" value="NZ_FSRQ01000002.1"/>
</dbReference>
<keyword evidence="1" id="KW-0812">Transmembrane</keyword>
<dbReference type="PANTHER" id="PTHR22911">
    <property type="entry name" value="ACYL-MALONYL CONDENSING ENZYME-RELATED"/>
    <property type="match status" value="1"/>
</dbReference>
<feature type="transmembrane region" description="Helical" evidence="1">
    <location>
        <begin position="260"/>
        <end position="278"/>
    </location>
</feature>
<feature type="transmembrane region" description="Helical" evidence="1">
    <location>
        <begin position="148"/>
        <end position="165"/>
    </location>
</feature>
<protein>
    <submittedName>
        <fullName evidence="3">Threonine/homoserine efflux transporter RhtA</fullName>
    </submittedName>
</protein>
<dbReference type="PANTHER" id="PTHR22911:SF76">
    <property type="entry name" value="EAMA DOMAIN-CONTAINING PROTEIN"/>
    <property type="match status" value="1"/>
</dbReference>
<keyword evidence="4" id="KW-1185">Reference proteome</keyword>
<sequence>MKFNISIFLAFVAVMSLATGGIFVKLSSLQPINTAFYRILISLFFLFPFVYKNLRKIDRKSYIIILCSGIFLAIDLILWNKSFLLTSVANANLFVNLVPFTTIPLSYFLFKERPSSNFLFGLVICILGIGVLMFGKFQVSAEGFQGDFLAFLASIFYGFFLLSVYKVRSKVDAPTLMFISGLGSIPILAVAAEFSENIMLPSSTHEWYILLGLALCSQIFGQGLLSYCLGKINILLSSVIILSQPVFAAIYAYFIFKETLSIQELGGIIIILFGVYFAKKEKKKNSIPDTI</sequence>
<evidence type="ECO:0000259" key="2">
    <source>
        <dbReference type="Pfam" id="PF00892"/>
    </source>
</evidence>
<keyword evidence="1" id="KW-0472">Membrane</keyword>